<evidence type="ECO:0000256" key="1">
    <source>
        <dbReference type="SAM" id="MobiDB-lite"/>
    </source>
</evidence>
<evidence type="ECO:0000313" key="3">
    <source>
        <dbReference type="Proteomes" id="UP001485043"/>
    </source>
</evidence>
<feature type="compositionally biased region" description="Low complexity" evidence="1">
    <location>
        <begin position="73"/>
        <end position="89"/>
    </location>
</feature>
<evidence type="ECO:0008006" key="4">
    <source>
        <dbReference type="Google" id="ProtNLM"/>
    </source>
</evidence>
<reference evidence="2 3" key="1">
    <citation type="journal article" date="2024" name="Nat. Commun.">
        <title>Phylogenomics reveals the evolutionary origins of lichenization in chlorophyte algae.</title>
        <authorList>
            <person name="Puginier C."/>
            <person name="Libourel C."/>
            <person name="Otte J."/>
            <person name="Skaloud P."/>
            <person name="Haon M."/>
            <person name="Grisel S."/>
            <person name="Petersen M."/>
            <person name="Berrin J.G."/>
            <person name="Delaux P.M."/>
            <person name="Dal Grande F."/>
            <person name="Keller J."/>
        </authorList>
    </citation>
    <scope>NUCLEOTIDE SEQUENCE [LARGE SCALE GENOMIC DNA]</scope>
    <source>
        <strain evidence="2 3">SAG 2523</strain>
    </source>
</reference>
<feature type="compositionally biased region" description="Polar residues" evidence="1">
    <location>
        <begin position="58"/>
        <end position="68"/>
    </location>
</feature>
<gene>
    <name evidence="2" type="ORF">WJX84_005855</name>
</gene>
<keyword evidence="3" id="KW-1185">Reference proteome</keyword>
<feature type="region of interest" description="Disordered" evidence="1">
    <location>
        <begin position="1"/>
        <end position="40"/>
    </location>
</feature>
<sequence>MLCTPAIPQVSRQQRCRHSKNPGRPLQSTPCSSGKGHKDSQEVGQHVLALLKTPEQISSLPSTSSGFSASERLPSSTLGSSLSPPSLQPAARMRTAGSTIQQKDSGPSAGLWEGGYKNKRLGRDVEATCERVYQQSRYPSKPLLRSIHDLHSVPHMRLVEWFALRRRQDSHTRFQEPFSWFGLDSGEPQSLTYRRRKA</sequence>
<feature type="region of interest" description="Disordered" evidence="1">
    <location>
        <begin position="58"/>
        <end position="89"/>
    </location>
</feature>
<dbReference type="EMBL" id="JALJOV010000170">
    <property type="protein sequence ID" value="KAK9866331.1"/>
    <property type="molecule type" value="Genomic_DNA"/>
</dbReference>
<name>A0AAW1TBL7_9CHLO</name>
<comment type="caution">
    <text evidence="2">The sequence shown here is derived from an EMBL/GenBank/DDBJ whole genome shotgun (WGS) entry which is preliminary data.</text>
</comment>
<accession>A0AAW1TBL7</accession>
<evidence type="ECO:0000313" key="2">
    <source>
        <dbReference type="EMBL" id="KAK9866331.1"/>
    </source>
</evidence>
<proteinExistence type="predicted"/>
<dbReference type="AlphaFoldDB" id="A0AAW1TBL7"/>
<dbReference type="Proteomes" id="UP001485043">
    <property type="component" value="Unassembled WGS sequence"/>
</dbReference>
<organism evidence="2 3">
    <name type="scientific">Apatococcus fuscideae</name>
    <dbReference type="NCBI Taxonomy" id="2026836"/>
    <lineage>
        <taxon>Eukaryota</taxon>
        <taxon>Viridiplantae</taxon>
        <taxon>Chlorophyta</taxon>
        <taxon>core chlorophytes</taxon>
        <taxon>Trebouxiophyceae</taxon>
        <taxon>Chlorellales</taxon>
        <taxon>Chlorellaceae</taxon>
        <taxon>Apatococcus</taxon>
    </lineage>
</organism>
<protein>
    <recommendedName>
        <fullName evidence="4">Homeobox domain-containing protein</fullName>
    </recommendedName>
</protein>